<dbReference type="EMBL" id="CYZX01000017">
    <property type="protein sequence ID" value="CUO84458.1"/>
    <property type="molecule type" value="Genomic_DNA"/>
</dbReference>
<dbReference type="Gene3D" id="3.30.1490.100">
    <property type="entry name" value="DNA polymerase, Y-family, little finger domain"/>
    <property type="match status" value="1"/>
</dbReference>
<dbReference type="InterPro" id="IPR022880">
    <property type="entry name" value="DNApol_IV"/>
</dbReference>
<evidence type="ECO:0000256" key="3">
    <source>
        <dbReference type="ARBA" id="ARBA00022695"/>
    </source>
</evidence>
<dbReference type="Pfam" id="PF11798">
    <property type="entry name" value="IMS_HHH"/>
    <property type="match status" value="1"/>
</dbReference>
<sequence>MDSCPERIIFHIDVNSAYLSWTAVKQLQYGENDIDIRTIPSIIGGDGENRHGIVLAKSIPAKKYNIQTGESIAESLKKCPNLKIYPPDYNLYMRCSNAMVELLKEYTPVIQRYSVDEVFMDVSHFKDKYMEKAYEIKLRIKEELGFAVNIGISHNKLLAKMASDFKEKDSVHTLFKNEIKDKMWPLNIRDLFMVGKVTEAKLLKLNINTIGELAQYNLEFLKPIFKSYASVIHNYANGIENSEVRASNYMEVKGIGNSTTTSKDIYTREEALKILLSLTETASMRLRKNNSMCSLIAVSIKTNGFFKFSHQRTLNNITDSTEEIFHQVTSVFDEMWNNQPIRQLGVRFSNLCSNEFYQRTFFDDKNIDKKRSLDRAIDNIRERFGDKAVFRSVFISSDIKPLSGGNGEDDYPMMGSIL</sequence>
<evidence type="ECO:0000313" key="8">
    <source>
        <dbReference type="Proteomes" id="UP000095594"/>
    </source>
</evidence>
<gene>
    <name evidence="7" type="primary">dinB_1</name>
    <name evidence="7" type="ORF">ERS852471_02444</name>
</gene>
<dbReference type="InterPro" id="IPR017961">
    <property type="entry name" value="DNA_pol_Y-fam_little_finger"/>
</dbReference>
<evidence type="ECO:0000256" key="5">
    <source>
        <dbReference type="ARBA" id="ARBA00022932"/>
    </source>
</evidence>
<keyword evidence="4" id="KW-0227">DNA damage</keyword>
<dbReference type="InterPro" id="IPR036775">
    <property type="entry name" value="DNA_pol_Y-fam_lit_finger_sf"/>
</dbReference>
<dbReference type="OrthoDB" id="9808813at2"/>
<dbReference type="AlphaFoldDB" id="A0A174IGG3"/>
<dbReference type="InterPro" id="IPR050116">
    <property type="entry name" value="DNA_polymerase-Y"/>
</dbReference>
<evidence type="ECO:0000256" key="4">
    <source>
        <dbReference type="ARBA" id="ARBA00022763"/>
    </source>
</evidence>
<keyword evidence="2" id="KW-0515">Mutator protein</keyword>
<evidence type="ECO:0000259" key="6">
    <source>
        <dbReference type="PROSITE" id="PS50173"/>
    </source>
</evidence>
<evidence type="ECO:0000256" key="1">
    <source>
        <dbReference type="ARBA" id="ARBA00010945"/>
    </source>
</evidence>
<dbReference type="SUPFAM" id="SSF56672">
    <property type="entry name" value="DNA/RNA polymerases"/>
    <property type="match status" value="1"/>
</dbReference>
<dbReference type="Gene3D" id="3.40.1170.60">
    <property type="match status" value="1"/>
</dbReference>
<dbReference type="Gene3D" id="3.30.70.270">
    <property type="match status" value="1"/>
</dbReference>
<dbReference type="EC" id="2.7.7.7" evidence="7"/>
<protein>
    <submittedName>
        <fullName evidence="7">Nucleotidyltransferase/DNA polymerase involved in DNA repair</fullName>
        <ecNumber evidence="7">2.7.7.7</ecNumber>
    </submittedName>
</protein>
<proteinExistence type="inferred from homology"/>
<dbReference type="PROSITE" id="PS50173">
    <property type="entry name" value="UMUC"/>
    <property type="match status" value="1"/>
</dbReference>
<dbReference type="RefSeq" id="WP_055266938.1">
    <property type="nucleotide sequence ID" value="NZ_CABIXQ010000017.1"/>
</dbReference>
<evidence type="ECO:0000256" key="2">
    <source>
        <dbReference type="ARBA" id="ARBA00022457"/>
    </source>
</evidence>
<dbReference type="Pfam" id="PF11799">
    <property type="entry name" value="IMS_C"/>
    <property type="match status" value="1"/>
</dbReference>
<dbReference type="CDD" id="cd03586">
    <property type="entry name" value="PolY_Pol_IV_kappa"/>
    <property type="match status" value="1"/>
</dbReference>
<dbReference type="GO" id="GO:0003684">
    <property type="term" value="F:damaged DNA binding"/>
    <property type="evidence" value="ECO:0007669"/>
    <property type="project" value="InterPro"/>
</dbReference>
<accession>A0A174IGG3</accession>
<dbReference type="Proteomes" id="UP000095594">
    <property type="component" value="Unassembled WGS sequence"/>
</dbReference>
<dbReference type="InterPro" id="IPR024728">
    <property type="entry name" value="PolY_HhH_motif"/>
</dbReference>
<keyword evidence="7" id="KW-0808">Transferase</keyword>
<dbReference type="GO" id="GO:0042276">
    <property type="term" value="P:error-prone translesion synthesis"/>
    <property type="evidence" value="ECO:0007669"/>
    <property type="project" value="TreeGrafter"/>
</dbReference>
<dbReference type="Gene3D" id="1.10.150.20">
    <property type="entry name" value="5' to 3' exonuclease, C-terminal subdomain"/>
    <property type="match status" value="1"/>
</dbReference>
<dbReference type="PANTHER" id="PTHR11076:SF35">
    <property type="entry name" value="DNA REPAIR PROTEIN HOMOLOG YOBH"/>
    <property type="match status" value="1"/>
</dbReference>
<dbReference type="InterPro" id="IPR001126">
    <property type="entry name" value="UmuC"/>
</dbReference>
<dbReference type="GO" id="GO:0003887">
    <property type="term" value="F:DNA-directed DNA polymerase activity"/>
    <property type="evidence" value="ECO:0007669"/>
    <property type="project" value="UniProtKB-KW"/>
</dbReference>
<feature type="domain" description="UmuC" evidence="6">
    <location>
        <begin position="9"/>
        <end position="195"/>
    </location>
</feature>
<evidence type="ECO:0000313" key="7">
    <source>
        <dbReference type="EMBL" id="CUO84458.1"/>
    </source>
</evidence>
<keyword evidence="5" id="KW-0239">DNA-directed DNA polymerase</keyword>
<dbReference type="SUPFAM" id="SSF100879">
    <property type="entry name" value="Lesion bypass DNA polymerase (Y-family), little finger domain"/>
    <property type="match status" value="1"/>
</dbReference>
<comment type="similarity">
    <text evidence="1">Belongs to the DNA polymerase type-Y family.</text>
</comment>
<dbReference type="PANTHER" id="PTHR11076">
    <property type="entry name" value="DNA REPAIR POLYMERASE UMUC / TRANSFERASE FAMILY MEMBER"/>
    <property type="match status" value="1"/>
</dbReference>
<keyword evidence="3 7" id="KW-0548">Nucleotidyltransferase</keyword>
<name>A0A174IGG3_9CLOT</name>
<dbReference type="InterPro" id="IPR043128">
    <property type="entry name" value="Rev_trsase/Diguanyl_cyclase"/>
</dbReference>
<dbReference type="Pfam" id="PF00817">
    <property type="entry name" value="IMS"/>
    <property type="match status" value="1"/>
</dbReference>
<dbReference type="GO" id="GO:0006281">
    <property type="term" value="P:DNA repair"/>
    <property type="evidence" value="ECO:0007669"/>
    <property type="project" value="InterPro"/>
</dbReference>
<dbReference type="InterPro" id="IPR043502">
    <property type="entry name" value="DNA/RNA_pol_sf"/>
</dbReference>
<reference evidence="7 8" key="1">
    <citation type="submission" date="2015-09" db="EMBL/GenBank/DDBJ databases">
        <authorList>
            <consortium name="Pathogen Informatics"/>
        </authorList>
    </citation>
    <scope>NUCLEOTIDE SEQUENCE [LARGE SCALE GENOMIC DNA]</scope>
    <source>
        <strain evidence="7 8">2789STDY5834856</strain>
    </source>
</reference>
<dbReference type="GO" id="GO:0009432">
    <property type="term" value="P:SOS response"/>
    <property type="evidence" value="ECO:0007669"/>
    <property type="project" value="TreeGrafter"/>
</dbReference>
<dbReference type="GO" id="GO:0005829">
    <property type="term" value="C:cytosol"/>
    <property type="evidence" value="ECO:0007669"/>
    <property type="project" value="TreeGrafter"/>
</dbReference>
<organism evidence="7 8">
    <name type="scientific">Clostridium disporicum</name>
    <dbReference type="NCBI Taxonomy" id="84024"/>
    <lineage>
        <taxon>Bacteria</taxon>
        <taxon>Bacillati</taxon>
        <taxon>Bacillota</taxon>
        <taxon>Clostridia</taxon>
        <taxon>Eubacteriales</taxon>
        <taxon>Clostridiaceae</taxon>
        <taxon>Clostridium</taxon>
    </lineage>
</organism>